<dbReference type="Gene3D" id="1.25.40.420">
    <property type="match status" value="1"/>
</dbReference>
<evidence type="ECO:0000313" key="5">
    <source>
        <dbReference type="Proteomes" id="UP000275267"/>
    </source>
</evidence>
<evidence type="ECO:0000256" key="2">
    <source>
        <dbReference type="ARBA" id="ARBA00010846"/>
    </source>
</evidence>
<dbReference type="InterPro" id="IPR011333">
    <property type="entry name" value="SKP1/BTB/POZ_sf"/>
</dbReference>
<dbReference type="Pfam" id="PF24570">
    <property type="entry name" value="BACK_BPM_SPOP"/>
    <property type="match status" value="1"/>
</dbReference>
<comment type="pathway">
    <text evidence="1">Protein modification; protein ubiquitination.</text>
</comment>
<dbReference type="EMBL" id="PQIB02000016">
    <property type="protein sequence ID" value="RLM61360.1"/>
    <property type="molecule type" value="Genomic_DNA"/>
</dbReference>
<dbReference type="SUPFAM" id="SSF54695">
    <property type="entry name" value="POZ domain"/>
    <property type="match status" value="1"/>
</dbReference>
<sequence length="346" mass="38291">MEPVTVTRTFEVPGYVRSNDILYAEPIIRRSPVFAAGGYTWSILYYHYSAYALSSVDLCLQLETRGVKVTASISFSLLDPTAAMPPWKLTKAKPVEFSSAASEDYTKITQWVPKSKLNAPPGTGYLTRGGLLFQCTITVFAKAPAAEMPSSQPKVPASDLLDNLGKIYATKDGSDVTYSVGGELFRAHKIILAMRSPVFYAELYGGMMESKAQLIQVQDMRHDVFEALLRYMYTDSLPTTGDDDDGDADEMLCALLMAADRYGVERPRLLCEHRLCKVLNAGNVADLLASADDQHCSTLKDACIEFMVGSEKMKKVVASEGYKQLRSKRPLILVEVLEKSSKFRKV</sequence>
<feature type="domain" description="BTB" evidence="3">
    <location>
        <begin position="174"/>
        <end position="241"/>
    </location>
</feature>
<name>A0A3L6PPU4_PANMI</name>
<dbReference type="Gene3D" id="3.30.710.10">
    <property type="entry name" value="Potassium Channel Kv1.1, Chain A"/>
    <property type="match status" value="1"/>
</dbReference>
<organism evidence="4 5">
    <name type="scientific">Panicum miliaceum</name>
    <name type="common">Proso millet</name>
    <name type="synonym">Broomcorn millet</name>
    <dbReference type="NCBI Taxonomy" id="4540"/>
    <lineage>
        <taxon>Eukaryota</taxon>
        <taxon>Viridiplantae</taxon>
        <taxon>Streptophyta</taxon>
        <taxon>Embryophyta</taxon>
        <taxon>Tracheophyta</taxon>
        <taxon>Spermatophyta</taxon>
        <taxon>Magnoliopsida</taxon>
        <taxon>Liliopsida</taxon>
        <taxon>Poales</taxon>
        <taxon>Poaceae</taxon>
        <taxon>PACMAD clade</taxon>
        <taxon>Panicoideae</taxon>
        <taxon>Panicodae</taxon>
        <taxon>Paniceae</taxon>
        <taxon>Panicinae</taxon>
        <taxon>Panicum</taxon>
        <taxon>Panicum sect. Panicum</taxon>
    </lineage>
</organism>
<gene>
    <name evidence="4" type="ORF">C2845_PM14G05830</name>
</gene>
<dbReference type="InterPro" id="IPR045005">
    <property type="entry name" value="BPM1-6"/>
</dbReference>
<reference evidence="5" key="1">
    <citation type="journal article" date="2019" name="Nat. Commun.">
        <title>The genome of broomcorn millet.</title>
        <authorList>
            <person name="Zou C."/>
            <person name="Miki D."/>
            <person name="Li D."/>
            <person name="Tang Q."/>
            <person name="Xiao L."/>
            <person name="Rajput S."/>
            <person name="Deng P."/>
            <person name="Jia W."/>
            <person name="Huang R."/>
            <person name="Zhang M."/>
            <person name="Sun Y."/>
            <person name="Hu J."/>
            <person name="Fu X."/>
            <person name="Schnable P.S."/>
            <person name="Li F."/>
            <person name="Zhang H."/>
            <person name="Feng B."/>
            <person name="Zhu X."/>
            <person name="Liu R."/>
            <person name="Schnable J.C."/>
            <person name="Zhu J.-K."/>
            <person name="Zhang H."/>
        </authorList>
    </citation>
    <scope>NUCLEOTIDE SEQUENCE [LARGE SCALE GENOMIC DNA]</scope>
</reference>
<comment type="similarity">
    <text evidence="2">Belongs to the Tdpoz family.</text>
</comment>
<dbReference type="InterPro" id="IPR000210">
    <property type="entry name" value="BTB/POZ_dom"/>
</dbReference>
<dbReference type="Pfam" id="PF00651">
    <property type="entry name" value="BTB"/>
    <property type="match status" value="1"/>
</dbReference>
<dbReference type="GO" id="GO:0016567">
    <property type="term" value="P:protein ubiquitination"/>
    <property type="evidence" value="ECO:0007669"/>
    <property type="project" value="InterPro"/>
</dbReference>
<comment type="caution">
    <text evidence="4">The sequence shown here is derived from an EMBL/GenBank/DDBJ whole genome shotgun (WGS) entry which is preliminary data.</text>
</comment>
<proteinExistence type="inferred from homology"/>
<dbReference type="SMART" id="SM00225">
    <property type="entry name" value="BTB"/>
    <property type="match status" value="1"/>
</dbReference>
<dbReference type="PANTHER" id="PTHR26379:SF474">
    <property type="entry name" value="OS08G0228200 PROTEIN"/>
    <property type="match status" value="1"/>
</dbReference>
<protein>
    <submittedName>
        <fullName evidence="4">BTB/POZ and MATH domain-containing protein 2-like</fullName>
    </submittedName>
</protein>
<dbReference type="PROSITE" id="PS50097">
    <property type="entry name" value="BTB"/>
    <property type="match status" value="1"/>
</dbReference>
<dbReference type="AlphaFoldDB" id="A0A3L6PPU4"/>
<dbReference type="InterPro" id="IPR002083">
    <property type="entry name" value="MATH/TRAF_dom"/>
</dbReference>
<dbReference type="InterPro" id="IPR056423">
    <property type="entry name" value="BACK_BPM_SPOP"/>
</dbReference>
<dbReference type="STRING" id="4540.A0A3L6PPU4"/>
<accession>A0A3L6PPU4</accession>
<keyword evidence="5" id="KW-1185">Reference proteome</keyword>
<dbReference type="Proteomes" id="UP000275267">
    <property type="component" value="Unassembled WGS sequence"/>
</dbReference>
<evidence type="ECO:0000313" key="4">
    <source>
        <dbReference type="EMBL" id="RLM61360.1"/>
    </source>
</evidence>
<dbReference type="Gene3D" id="2.60.210.10">
    <property type="entry name" value="Apoptosis, Tumor Necrosis Factor Receptor Associated Protein 2, Chain A"/>
    <property type="match status" value="1"/>
</dbReference>
<dbReference type="OrthoDB" id="10249567at2759"/>
<dbReference type="InterPro" id="IPR008974">
    <property type="entry name" value="TRAF-like"/>
</dbReference>
<dbReference type="CDD" id="cd00121">
    <property type="entry name" value="MATH"/>
    <property type="match status" value="1"/>
</dbReference>
<evidence type="ECO:0000256" key="1">
    <source>
        <dbReference type="ARBA" id="ARBA00004906"/>
    </source>
</evidence>
<dbReference type="PANTHER" id="PTHR26379">
    <property type="entry name" value="BTB/POZ AND MATH DOMAIN-CONTAINING PROTEIN 1"/>
    <property type="match status" value="1"/>
</dbReference>
<dbReference type="SUPFAM" id="SSF49599">
    <property type="entry name" value="TRAF domain-like"/>
    <property type="match status" value="1"/>
</dbReference>
<evidence type="ECO:0000259" key="3">
    <source>
        <dbReference type="PROSITE" id="PS50097"/>
    </source>
</evidence>